<dbReference type="Proteomes" id="UP000789525">
    <property type="component" value="Unassembled WGS sequence"/>
</dbReference>
<protein>
    <submittedName>
        <fullName evidence="1">12236_t:CDS:1</fullName>
    </submittedName>
</protein>
<gene>
    <name evidence="1" type="ORF">ACOLOM_LOCUS1266</name>
</gene>
<sequence>MDEGYMWKLSSGRIVEKELLKLGNDLVFEHAIHSFILDVEDELIMEHFTEKELEEIEGTTIPVVPDISDEIDNFLSKFLGKTNLNEIRQIIKESKFGESTSVPMATRKNKKVKRKPGERRKIGRRGDWTLRAVGNGNKDEFGAGERINWDKDARKNIQTIGIIHEGLMMSLVYADNPKGYVCRFRRSNHMEVPDTAEKFDSILSILASVLIAKGTESDLERKITIRCLHAYQLR</sequence>
<name>A0ACA9KBH2_9GLOM</name>
<evidence type="ECO:0000313" key="1">
    <source>
        <dbReference type="EMBL" id="CAG8463353.1"/>
    </source>
</evidence>
<organism evidence="1 2">
    <name type="scientific">Acaulospora colombiana</name>
    <dbReference type="NCBI Taxonomy" id="27376"/>
    <lineage>
        <taxon>Eukaryota</taxon>
        <taxon>Fungi</taxon>
        <taxon>Fungi incertae sedis</taxon>
        <taxon>Mucoromycota</taxon>
        <taxon>Glomeromycotina</taxon>
        <taxon>Glomeromycetes</taxon>
        <taxon>Diversisporales</taxon>
        <taxon>Acaulosporaceae</taxon>
        <taxon>Acaulospora</taxon>
    </lineage>
</organism>
<accession>A0ACA9KBH2</accession>
<evidence type="ECO:0000313" key="2">
    <source>
        <dbReference type="Proteomes" id="UP000789525"/>
    </source>
</evidence>
<dbReference type="EMBL" id="CAJVPT010001488">
    <property type="protein sequence ID" value="CAG8463353.1"/>
    <property type="molecule type" value="Genomic_DNA"/>
</dbReference>
<reference evidence="1" key="1">
    <citation type="submission" date="2021-06" db="EMBL/GenBank/DDBJ databases">
        <authorList>
            <person name="Kallberg Y."/>
            <person name="Tangrot J."/>
            <person name="Rosling A."/>
        </authorList>
    </citation>
    <scope>NUCLEOTIDE SEQUENCE</scope>
    <source>
        <strain evidence="1">CL356</strain>
    </source>
</reference>
<proteinExistence type="predicted"/>
<keyword evidence="2" id="KW-1185">Reference proteome</keyword>
<comment type="caution">
    <text evidence="1">The sequence shown here is derived from an EMBL/GenBank/DDBJ whole genome shotgun (WGS) entry which is preliminary data.</text>
</comment>